<comment type="caution">
    <text evidence="11">The sequence shown here is derived from an EMBL/GenBank/DDBJ whole genome shotgun (WGS) entry which is preliminary data.</text>
</comment>
<dbReference type="RefSeq" id="WP_083240981.1">
    <property type="nucleotide sequence ID" value="NZ_LMVM01000002.1"/>
</dbReference>
<dbReference type="Gene3D" id="3.30.565.10">
    <property type="entry name" value="Histidine kinase-like ATPase, C-terminal domain"/>
    <property type="match status" value="1"/>
</dbReference>
<feature type="domain" description="Response regulatory" evidence="8">
    <location>
        <begin position="4"/>
        <end position="119"/>
    </location>
</feature>
<dbReference type="InterPro" id="IPR011006">
    <property type="entry name" value="CheY-like_superfamily"/>
</dbReference>
<feature type="domain" description="PAC" evidence="10">
    <location>
        <begin position="197"/>
        <end position="251"/>
    </location>
</feature>
<dbReference type="PROSITE" id="PS50113">
    <property type="entry name" value="PAC"/>
    <property type="match status" value="1"/>
</dbReference>
<dbReference type="InterPro" id="IPR004358">
    <property type="entry name" value="Sig_transdc_His_kin-like_C"/>
</dbReference>
<name>A0A2A2H897_METBR</name>
<dbReference type="NCBIfam" id="TIGR00229">
    <property type="entry name" value="sensory_box"/>
    <property type="match status" value="1"/>
</dbReference>
<dbReference type="CDD" id="cd00082">
    <property type="entry name" value="HisKA"/>
    <property type="match status" value="1"/>
</dbReference>
<dbReference type="InterPro" id="IPR000700">
    <property type="entry name" value="PAS-assoc_C"/>
</dbReference>
<dbReference type="InterPro" id="IPR003594">
    <property type="entry name" value="HATPase_dom"/>
</dbReference>
<comment type="catalytic activity">
    <reaction evidence="1">
        <text>ATP + protein L-histidine = ADP + protein N-phospho-L-histidine.</text>
        <dbReference type="EC" id="2.7.13.3"/>
    </reaction>
</comment>
<reference evidence="11 12" key="1">
    <citation type="journal article" date="2017" name="BMC Genomics">
        <title>Genomic analysis of methanogenic archaea reveals a shift towards energy conservation.</title>
        <authorList>
            <person name="Gilmore S.P."/>
            <person name="Henske J.K."/>
            <person name="Sexton J.A."/>
            <person name="Solomon K.V."/>
            <person name="Seppala S."/>
            <person name="Yoo J.I."/>
            <person name="Huyett L.M."/>
            <person name="Pressman A."/>
            <person name="Cogan J.Z."/>
            <person name="Kivenson V."/>
            <person name="Peng X."/>
            <person name="Tan Y."/>
            <person name="Valentine D.L."/>
            <person name="O'Malley M.A."/>
        </authorList>
    </citation>
    <scope>NUCLEOTIDE SEQUENCE [LARGE SCALE GENOMIC DNA]</scope>
    <source>
        <strain evidence="11 12">M.o.H.</strain>
    </source>
</reference>
<dbReference type="Gene3D" id="3.40.50.2300">
    <property type="match status" value="1"/>
</dbReference>
<dbReference type="SUPFAM" id="SSF47384">
    <property type="entry name" value="Homodimeric domain of signal transducing histidine kinase"/>
    <property type="match status" value="1"/>
</dbReference>
<evidence type="ECO:0000259" key="8">
    <source>
        <dbReference type="PROSITE" id="PS50110"/>
    </source>
</evidence>
<dbReference type="InterPro" id="IPR001789">
    <property type="entry name" value="Sig_transdc_resp-reg_receiver"/>
</dbReference>
<evidence type="ECO:0000259" key="10">
    <source>
        <dbReference type="PROSITE" id="PS50113"/>
    </source>
</evidence>
<keyword evidence="3 6" id="KW-0597">Phosphoprotein</keyword>
<feature type="domain" description="Histidine kinase" evidence="7">
    <location>
        <begin position="287"/>
        <end position="501"/>
    </location>
</feature>
<dbReference type="SMART" id="SM00448">
    <property type="entry name" value="REC"/>
    <property type="match status" value="1"/>
</dbReference>
<keyword evidence="5" id="KW-0418">Kinase</keyword>
<dbReference type="SUPFAM" id="SSF52172">
    <property type="entry name" value="CheY-like"/>
    <property type="match status" value="1"/>
</dbReference>
<dbReference type="Pfam" id="PF00072">
    <property type="entry name" value="Response_reg"/>
    <property type="match status" value="1"/>
</dbReference>
<dbReference type="PROSITE" id="PS50112">
    <property type="entry name" value="PAS"/>
    <property type="match status" value="1"/>
</dbReference>
<protein>
    <recommendedName>
        <fullName evidence="2">histidine kinase</fullName>
        <ecNumber evidence="2">2.7.13.3</ecNumber>
    </recommendedName>
</protein>
<evidence type="ECO:0000256" key="2">
    <source>
        <dbReference type="ARBA" id="ARBA00012438"/>
    </source>
</evidence>
<dbReference type="EC" id="2.7.13.3" evidence="2"/>
<dbReference type="GO" id="GO:0000155">
    <property type="term" value="F:phosphorelay sensor kinase activity"/>
    <property type="evidence" value="ECO:0007669"/>
    <property type="project" value="InterPro"/>
</dbReference>
<dbReference type="SMART" id="SM00091">
    <property type="entry name" value="PAS"/>
    <property type="match status" value="1"/>
</dbReference>
<evidence type="ECO:0000259" key="9">
    <source>
        <dbReference type="PROSITE" id="PS50112"/>
    </source>
</evidence>
<evidence type="ECO:0000313" key="12">
    <source>
        <dbReference type="Proteomes" id="UP000217784"/>
    </source>
</evidence>
<dbReference type="AlphaFoldDB" id="A0A2A2H897"/>
<dbReference type="Proteomes" id="UP000217784">
    <property type="component" value="Unassembled WGS sequence"/>
</dbReference>
<dbReference type="InterPro" id="IPR036097">
    <property type="entry name" value="HisK_dim/P_sf"/>
</dbReference>
<evidence type="ECO:0000259" key="7">
    <source>
        <dbReference type="PROSITE" id="PS50109"/>
    </source>
</evidence>
<gene>
    <name evidence="11" type="ORF">ASJ80_08070</name>
</gene>
<dbReference type="Gene3D" id="3.30.450.20">
    <property type="entry name" value="PAS domain"/>
    <property type="match status" value="1"/>
</dbReference>
<dbReference type="OrthoDB" id="141807at2157"/>
<dbReference type="SMART" id="SM00388">
    <property type="entry name" value="HisKA"/>
    <property type="match status" value="1"/>
</dbReference>
<keyword evidence="4" id="KW-0808">Transferase</keyword>
<keyword evidence="12" id="KW-1185">Reference proteome</keyword>
<accession>A0A2A2H897</accession>
<dbReference type="InterPro" id="IPR035965">
    <property type="entry name" value="PAS-like_dom_sf"/>
</dbReference>
<dbReference type="FunFam" id="3.30.565.10:FF:000006">
    <property type="entry name" value="Sensor histidine kinase WalK"/>
    <property type="match status" value="1"/>
</dbReference>
<dbReference type="PANTHER" id="PTHR43304:SF1">
    <property type="entry name" value="PAC DOMAIN-CONTAINING PROTEIN"/>
    <property type="match status" value="1"/>
</dbReference>
<evidence type="ECO:0000256" key="1">
    <source>
        <dbReference type="ARBA" id="ARBA00000085"/>
    </source>
</evidence>
<dbReference type="Pfam" id="PF02518">
    <property type="entry name" value="HATPase_c"/>
    <property type="match status" value="1"/>
</dbReference>
<dbReference type="SUPFAM" id="SSF55874">
    <property type="entry name" value="ATPase domain of HSP90 chaperone/DNA topoisomerase II/histidine kinase"/>
    <property type="match status" value="1"/>
</dbReference>
<evidence type="ECO:0000256" key="6">
    <source>
        <dbReference type="PROSITE-ProRule" id="PRU00169"/>
    </source>
</evidence>
<evidence type="ECO:0000256" key="5">
    <source>
        <dbReference type="ARBA" id="ARBA00022777"/>
    </source>
</evidence>
<dbReference type="InterPro" id="IPR005467">
    <property type="entry name" value="His_kinase_dom"/>
</dbReference>
<dbReference type="SUPFAM" id="SSF55785">
    <property type="entry name" value="PYP-like sensor domain (PAS domain)"/>
    <property type="match status" value="1"/>
</dbReference>
<dbReference type="Pfam" id="PF13426">
    <property type="entry name" value="PAS_9"/>
    <property type="match status" value="1"/>
</dbReference>
<dbReference type="CDD" id="cd17534">
    <property type="entry name" value="REC_DC-like"/>
    <property type="match status" value="1"/>
</dbReference>
<evidence type="ECO:0000256" key="3">
    <source>
        <dbReference type="ARBA" id="ARBA00022553"/>
    </source>
</evidence>
<proteinExistence type="predicted"/>
<dbReference type="Gene3D" id="1.10.287.130">
    <property type="match status" value="1"/>
</dbReference>
<dbReference type="InterPro" id="IPR052162">
    <property type="entry name" value="Sensor_kinase/Photoreceptor"/>
</dbReference>
<organism evidence="11 12">
    <name type="scientific">Methanobacterium bryantii</name>
    <dbReference type="NCBI Taxonomy" id="2161"/>
    <lineage>
        <taxon>Archaea</taxon>
        <taxon>Methanobacteriati</taxon>
        <taxon>Methanobacteriota</taxon>
        <taxon>Methanomada group</taxon>
        <taxon>Methanobacteria</taxon>
        <taxon>Methanobacteriales</taxon>
        <taxon>Methanobacteriaceae</taxon>
        <taxon>Methanobacterium</taxon>
    </lineage>
</organism>
<dbReference type="CDD" id="cd00130">
    <property type="entry name" value="PAS"/>
    <property type="match status" value="1"/>
</dbReference>
<dbReference type="InterPro" id="IPR036890">
    <property type="entry name" value="HATPase_C_sf"/>
</dbReference>
<dbReference type="SMART" id="SM00387">
    <property type="entry name" value="HATPase_c"/>
    <property type="match status" value="1"/>
</dbReference>
<dbReference type="EMBL" id="LMVM01000002">
    <property type="protein sequence ID" value="PAV05681.1"/>
    <property type="molecule type" value="Genomic_DNA"/>
</dbReference>
<dbReference type="Pfam" id="PF00512">
    <property type="entry name" value="HisKA"/>
    <property type="match status" value="1"/>
</dbReference>
<dbReference type="InterPro" id="IPR003661">
    <property type="entry name" value="HisK_dim/P_dom"/>
</dbReference>
<sequence length="504" mass="58459">MCIKVLIVEDEVITALDIKISLEKLGFEVLSIEDTGKDVINKIKKLKPDLILMDIVLKGELDGIETTKLIKKRFDVPVVYLTAYSDKKTFERAKLTEPYGFIVKPAGIYELKCNIENAFYKYKLEKKLKKQADLLNLTHDAIIVHDMEDKITFWNKGAEERYGWYEEEVLGEVTHDLLKTEFPDSLNETCEQFLSKGYWEGELIHTKRSGEKIIVSSRWALQKDENNVPIGFMEINSDITERKRAEESLREAHDKLELKVQKRTAELNILIDELKRSNDELKQFAYVTSHDLQEPLRTIASFTQLLKRRYNHQLDEDADEFINYIVDGANRMQIMIKALLDYSRINTRNNEFKLSDFEEILNQTLNSLKIAIDESNAVITIDPLPTVMVDDKQMIQLFQNLISNAIKFRKKQGEVKIHISCKKVSTNYIFSVADNGIGIEPQFRDRIFEVFQRLHTRDEYSGTGIGLAVCKKIVERHGGQIWVESEFKDGSTFYFTIPSDFRVN</sequence>
<evidence type="ECO:0000313" key="11">
    <source>
        <dbReference type="EMBL" id="PAV05681.1"/>
    </source>
</evidence>
<dbReference type="PROSITE" id="PS50110">
    <property type="entry name" value="RESPONSE_REGULATORY"/>
    <property type="match status" value="1"/>
</dbReference>
<evidence type="ECO:0000256" key="4">
    <source>
        <dbReference type="ARBA" id="ARBA00022679"/>
    </source>
</evidence>
<dbReference type="PANTHER" id="PTHR43304">
    <property type="entry name" value="PHYTOCHROME-LIKE PROTEIN CPH1"/>
    <property type="match status" value="1"/>
</dbReference>
<feature type="modified residue" description="4-aspartylphosphate" evidence="6">
    <location>
        <position position="54"/>
    </location>
</feature>
<dbReference type="PROSITE" id="PS50109">
    <property type="entry name" value="HIS_KIN"/>
    <property type="match status" value="1"/>
</dbReference>
<feature type="domain" description="PAS" evidence="9">
    <location>
        <begin position="127"/>
        <end position="197"/>
    </location>
</feature>
<dbReference type="InterPro" id="IPR000014">
    <property type="entry name" value="PAS"/>
</dbReference>
<dbReference type="PRINTS" id="PR00344">
    <property type="entry name" value="BCTRLSENSOR"/>
</dbReference>